<protein>
    <submittedName>
        <fullName evidence="2">Uncharacterized protein</fullName>
    </submittedName>
</protein>
<feature type="region of interest" description="Disordered" evidence="1">
    <location>
        <begin position="143"/>
        <end position="168"/>
    </location>
</feature>
<gene>
    <name evidence="2" type="ORF">An11g02880</name>
</gene>
<dbReference type="VEuPathDB" id="FungiDB:An11g02880"/>
<dbReference type="AlphaFoldDB" id="A0AAJ8BRE0"/>
<sequence length="182" mass="19938">MASFELLIVALNDTNINIAAFFHRNNIPFAYLNFDTCLQLLVVAHGHRPQTSLLEQFSQVKLDPNPGQEHAGLRVMGMNAEDSRHGTQPASFESPGKAHIPEGTSMLEQYIPRVQIAAMTFPTSTAFSDVYGMRVSKYTCNQAGSMSRRSGVPRGRSCGEDQDEAVGKDCKAGEVLDEAFTI</sequence>
<dbReference type="KEGG" id="ang:An11g02880"/>
<dbReference type="GeneID" id="84592235"/>
<name>A0AAJ8BRE0_ASPNG</name>
<evidence type="ECO:0000313" key="2">
    <source>
        <dbReference type="RefSeq" id="XP_059601558.1"/>
    </source>
</evidence>
<accession>A0AAJ8BRE0</accession>
<proteinExistence type="predicted"/>
<evidence type="ECO:0000256" key="1">
    <source>
        <dbReference type="SAM" id="MobiDB-lite"/>
    </source>
</evidence>
<dbReference type="RefSeq" id="XP_059601558.1">
    <property type="nucleotide sequence ID" value="XM_059750148.1"/>
</dbReference>
<organism evidence="2">
    <name type="scientific">Aspergillus niger</name>
    <dbReference type="NCBI Taxonomy" id="5061"/>
    <lineage>
        <taxon>Eukaryota</taxon>
        <taxon>Fungi</taxon>
        <taxon>Dikarya</taxon>
        <taxon>Ascomycota</taxon>
        <taxon>Pezizomycotina</taxon>
        <taxon>Eurotiomycetes</taxon>
        <taxon>Eurotiomycetidae</taxon>
        <taxon>Eurotiales</taxon>
        <taxon>Aspergillaceae</taxon>
        <taxon>Aspergillus</taxon>
        <taxon>Aspergillus subgen. Circumdati</taxon>
    </lineage>
</organism>
<reference evidence="2" key="1">
    <citation type="submission" date="2025-02" db="EMBL/GenBank/DDBJ databases">
        <authorList>
            <consortium name="NCBI Genome Project"/>
        </authorList>
    </citation>
    <scope>NUCLEOTIDE SEQUENCE</scope>
</reference>
<reference evidence="2" key="2">
    <citation type="submission" date="2025-08" db="UniProtKB">
        <authorList>
            <consortium name="RefSeq"/>
        </authorList>
    </citation>
    <scope>IDENTIFICATION</scope>
</reference>